<dbReference type="GO" id="GO:0033104">
    <property type="term" value="C:type VI protein secretion system complex"/>
    <property type="evidence" value="ECO:0007669"/>
    <property type="project" value="InterPro"/>
</dbReference>
<organism evidence="2 3">
    <name type="scientific">Sphingobacterium detergens</name>
    <dbReference type="NCBI Taxonomy" id="1145106"/>
    <lineage>
        <taxon>Bacteria</taxon>
        <taxon>Pseudomonadati</taxon>
        <taxon>Bacteroidota</taxon>
        <taxon>Sphingobacteriia</taxon>
        <taxon>Sphingobacteriales</taxon>
        <taxon>Sphingobacteriaceae</taxon>
        <taxon>Sphingobacterium</taxon>
    </lineage>
</organism>
<evidence type="ECO:0000313" key="2">
    <source>
        <dbReference type="EMBL" id="RKE55474.1"/>
    </source>
</evidence>
<dbReference type="AlphaFoldDB" id="A0A420BFI2"/>
<dbReference type="RefSeq" id="WP_120257254.1">
    <property type="nucleotide sequence ID" value="NZ_RAPY01000001.1"/>
</dbReference>
<feature type="region of interest" description="Disordered" evidence="1">
    <location>
        <begin position="1"/>
        <end position="28"/>
    </location>
</feature>
<proteinExistence type="predicted"/>
<dbReference type="EMBL" id="RAPY01000001">
    <property type="protein sequence ID" value="RKE55474.1"/>
    <property type="molecule type" value="Genomic_DNA"/>
</dbReference>
<reference evidence="2 3" key="1">
    <citation type="submission" date="2018-09" db="EMBL/GenBank/DDBJ databases">
        <title>Genomic Encyclopedia of Type Strains, Phase III (KMG-III): the genomes of soil and plant-associated and newly described type strains.</title>
        <authorList>
            <person name="Whitman W."/>
        </authorList>
    </citation>
    <scope>NUCLEOTIDE SEQUENCE [LARGE SCALE GENOMIC DNA]</scope>
    <source>
        <strain evidence="2 3">CECT 7938</strain>
    </source>
</reference>
<feature type="compositionally biased region" description="Basic and acidic residues" evidence="1">
    <location>
        <begin position="19"/>
        <end position="28"/>
    </location>
</feature>
<accession>A0A420BFI2</accession>
<dbReference type="InterPro" id="IPR035576">
    <property type="entry name" value="T6SS_TssC"/>
</dbReference>
<dbReference type="GO" id="GO:0033103">
    <property type="term" value="P:protein secretion by the type VI secretion system"/>
    <property type="evidence" value="ECO:0007669"/>
    <property type="project" value="InterPro"/>
</dbReference>
<dbReference type="Pfam" id="PF17541">
    <property type="entry name" value="TssC"/>
    <property type="match status" value="1"/>
</dbReference>
<name>A0A420BFI2_SPHD1</name>
<evidence type="ECO:0000256" key="1">
    <source>
        <dbReference type="SAM" id="MobiDB-lite"/>
    </source>
</evidence>
<evidence type="ECO:0000313" key="3">
    <source>
        <dbReference type="Proteomes" id="UP000286246"/>
    </source>
</evidence>
<evidence type="ECO:0008006" key="4">
    <source>
        <dbReference type="Google" id="ProtNLM"/>
    </source>
</evidence>
<dbReference type="Proteomes" id="UP000286246">
    <property type="component" value="Unassembled WGS sequence"/>
</dbReference>
<comment type="caution">
    <text evidence="2">The sequence shown here is derived from an EMBL/GenBank/DDBJ whole genome shotgun (WGS) entry which is preliminary data.</text>
</comment>
<gene>
    <name evidence="2" type="ORF">DFQ12_0306</name>
</gene>
<dbReference type="OrthoDB" id="1408613at2"/>
<sequence>MANTQQEKAAQAGTAAGYKEVKDRSAKENLQDSLDKLVRVGGFDLLEASVDGIQNLNPERKARKQIFLSDDQKKKEREQLKKKMELWVDLLENSDSVAGMVEKSAEKLKVAEETLNRNLGVALEASRELEQSYRSVHLFYKNTESDKLDNVVLMNASMDQLTDLDNPRFIEYVSEEFKQNYDRLDLRDNYSLLVVPGYLGSNKVLDRWAKIANVNKAMLVTDFADLDQPDDVIDLFTSGNYTSAEAYKSNVIMTTNWLIGREKNTTVGEEEDLTVPGSAALAGKMYYTLMSQVTAGKKHGTINEVDGVKFDLKKSEISHLERIGLVPMVNEYGKVMAFSAKTLFNGDNIGLQTYSVVRVFDYVTKVLFDFLNRRAFENWTTKTEKDLRAQIVKFLDSIQGPDRLIERFKIMRFERDDQQKDKIHLDIHITPYFPAKSFMVKLDGYKGEDESTTWASEYNQQ</sequence>
<protein>
    <recommendedName>
        <fullName evidence="4">Type VI secretion system contractile sheath protein TssC</fullName>
    </recommendedName>
</protein>
<keyword evidence="3" id="KW-1185">Reference proteome</keyword>